<comment type="similarity">
    <text evidence="1 6">Belongs to the peptidase S14 family.</text>
</comment>
<keyword evidence="4" id="KW-0378">Hydrolase</keyword>
<keyword evidence="2" id="KW-0963">Cytoplasm</keyword>
<name>A0A419X3N9_9BACT</name>
<evidence type="ECO:0000256" key="6">
    <source>
        <dbReference type="RuleBase" id="RU003567"/>
    </source>
</evidence>
<dbReference type="PANTHER" id="PTHR10381">
    <property type="entry name" value="ATP-DEPENDENT CLP PROTEASE PROTEOLYTIC SUBUNIT"/>
    <property type="match status" value="1"/>
</dbReference>
<protein>
    <recommendedName>
        <fullName evidence="6">ATP-dependent Clp protease proteolytic subunit</fullName>
    </recommendedName>
</protein>
<evidence type="ECO:0000313" key="8">
    <source>
        <dbReference type="EMBL" id="RKE02313.1"/>
    </source>
</evidence>
<keyword evidence="3 8" id="KW-0645">Protease</keyword>
<evidence type="ECO:0000256" key="3">
    <source>
        <dbReference type="ARBA" id="ARBA00022670"/>
    </source>
</evidence>
<dbReference type="Proteomes" id="UP000284531">
    <property type="component" value="Unassembled WGS sequence"/>
</dbReference>
<dbReference type="EMBL" id="RAPQ01000009">
    <property type="protein sequence ID" value="RKE02313.1"/>
    <property type="molecule type" value="Genomic_DNA"/>
</dbReference>
<evidence type="ECO:0000313" key="9">
    <source>
        <dbReference type="Proteomes" id="UP000284531"/>
    </source>
</evidence>
<evidence type="ECO:0000256" key="1">
    <source>
        <dbReference type="ARBA" id="ARBA00007039"/>
    </source>
</evidence>
<dbReference type="InterPro" id="IPR001907">
    <property type="entry name" value="ClpP"/>
</dbReference>
<dbReference type="AlphaFoldDB" id="A0A419X3N9"/>
<dbReference type="GO" id="GO:0006515">
    <property type="term" value="P:protein quality control for misfolded or incompletely synthesized proteins"/>
    <property type="evidence" value="ECO:0007669"/>
    <property type="project" value="TreeGrafter"/>
</dbReference>
<evidence type="ECO:0000256" key="7">
    <source>
        <dbReference type="SAM" id="Phobius"/>
    </source>
</evidence>
<reference evidence="8 9" key="1">
    <citation type="submission" date="2018-09" db="EMBL/GenBank/DDBJ databases">
        <title>Genomic Encyclopedia of Archaeal and Bacterial Type Strains, Phase II (KMG-II): from individual species to whole genera.</title>
        <authorList>
            <person name="Goeker M."/>
        </authorList>
    </citation>
    <scope>NUCLEOTIDE SEQUENCE [LARGE SCALE GENOMIC DNA]</scope>
    <source>
        <strain evidence="8 9">DSM 21950</strain>
    </source>
</reference>
<comment type="caution">
    <text evidence="8">The sequence shown here is derived from an EMBL/GenBank/DDBJ whole genome shotgun (WGS) entry which is preliminary data.</text>
</comment>
<dbReference type="GO" id="GO:0004252">
    <property type="term" value="F:serine-type endopeptidase activity"/>
    <property type="evidence" value="ECO:0007669"/>
    <property type="project" value="InterPro"/>
</dbReference>
<dbReference type="InterPro" id="IPR029045">
    <property type="entry name" value="ClpP/crotonase-like_dom_sf"/>
</dbReference>
<keyword evidence="7" id="KW-0812">Transmembrane</keyword>
<feature type="transmembrane region" description="Helical" evidence="7">
    <location>
        <begin position="71"/>
        <end position="97"/>
    </location>
</feature>
<dbReference type="PANTHER" id="PTHR10381:SF70">
    <property type="entry name" value="ATP-DEPENDENT CLP PROTEASE PROTEOLYTIC SUBUNIT"/>
    <property type="match status" value="1"/>
</dbReference>
<dbReference type="Gene3D" id="3.90.226.10">
    <property type="entry name" value="2-enoyl-CoA Hydratase, Chain A, domain 1"/>
    <property type="match status" value="1"/>
</dbReference>
<keyword evidence="9" id="KW-1185">Reference proteome</keyword>
<evidence type="ECO:0000256" key="5">
    <source>
        <dbReference type="ARBA" id="ARBA00022825"/>
    </source>
</evidence>
<sequence length="361" mass="39742">MELEFTKIKNKETSVATISLFGELGDQEGEINGHHWAHEFNWLDRNFDNINAHINGFGGSIGMGLSVVANIMGATSFVSTINVGVAASMAGIIALLGDKPKMYDYAKLMLHSPYYADENGEKVKNLSAKDQKALKALKDILVRLLMKRGKSEEEINKILKTDTWYSAEEALAEGFIDEIIVTGRKKELAALEPMALVAKLNDEYKPKKERKMKTVIAALGLPEDSNEQAVLEAVNNLQKDGGQSPDLSQAVDKLIDLGKAKGKVTEKNEKSIRKLADTDFNLFVDFLDLEGTPTGGEGGQTRITDVLAELRGQGGTGGEGKNKEKTFAWFEQNDPDALARMEISEPEKFRKLKEADDALYK</sequence>
<evidence type="ECO:0000256" key="4">
    <source>
        <dbReference type="ARBA" id="ARBA00022801"/>
    </source>
</evidence>
<dbReference type="PRINTS" id="PR00127">
    <property type="entry name" value="CLPPROTEASEP"/>
</dbReference>
<dbReference type="GO" id="GO:0051117">
    <property type="term" value="F:ATPase binding"/>
    <property type="evidence" value="ECO:0007669"/>
    <property type="project" value="TreeGrafter"/>
</dbReference>
<dbReference type="Pfam" id="PF00574">
    <property type="entry name" value="CLP_protease"/>
    <property type="match status" value="1"/>
</dbReference>
<dbReference type="GO" id="GO:0009368">
    <property type="term" value="C:endopeptidase Clp complex"/>
    <property type="evidence" value="ECO:0007669"/>
    <property type="project" value="TreeGrafter"/>
</dbReference>
<dbReference type="CDD" id="cd07016">
    <property type="entry name" value="S14_ClpP_1"/>
    <property type="match status" value="1"/>
</dbReference>
<keyword evidence="7" id="KW-1133">Transmembrane helix</keyword>
<gene>
    <name evidence="8" type="ORF">BXY64_2401</name>
</gene>
<evidence type="ECO:0000256" key="2">
    <source>
        <dbReference type="ARBA" id="ARBA00022490"/>
    </source>
</evidence>
<accession>A0A419X3N9</accession>
<keyword evidence="5" id="KW-0720">Serine protease</keyword>
<dbReference type="InterPro" id="IPR023562">
    <property type="entry name" value="ClpP/TepA"/>
</dbReference>
<keyword evidence="7" id="KW-0472">Membrane</keyword>
<dbReference type="SUPFAM" id="SSF52096">
    <property type="entry name" value="ClpP/crotonase"/>
    <property type="match status" value="1"/>
</dbReference>
<organism evidence="8 9">
    <name type="scientific">Marinifilum flexuosum</name>
    <dbReference type="NCBI Taxonomy" id="1117708"/>
    <lineage>
        <taxon>Bacteria</taxon>
        <taxon>Pseudomonadati</taxon>
        <taxon>Bacteroidota</taxon>
        <taxon>Bacteroidia</taxon>
        <taxon>Marinilabiliales</taxon>
        <taxon>Marinifilaceae</taxon>
    </lineage>
</organism>
<dbReference type="GO" id="GO:0004176">
    <property type="term" value="F:ATP-dependent peptidase activity"/>
    <property type="evidence" value="ECO:0007669"/>
    <property type="project" value="InterPro"/>
</dbReference>
<proteinExistence type="inferred from homology"/>